<dbReference type="Pfam" id="PF00497">
    <property type="entry name" value="SBP_bac_3"/>
    <property type="match status" value="1"/>
</dbReference>
<dbReference type="KEGG" id="dov:DSCO28_63570"/>
<evidence type="ECO:0000259" key="2">
    <source>
        <dbReference type="SMART" id="SM00062"/>
    </source>
</evidence>
<protein>
    <submittedName>
        <fullName evidence="3">ABC transporter substrate-binding protein</fullName>
    </submittedName>
</protein>
<dbReference type="Proteomes" id="UP000425960">
    <property type="component" value="Chromosome"/>
</dbReference>
<dbReference type="PANTHER" id="PTHR35936:SF25">
    <property type="entry name" value="ABC TRANSPORTER SUBSTRATE-BINDING PROTEIN"/>
    <property type="match status" value="1"/>
</dbReference>
<organism evidence="3 4">
    <name type="scientific">Desulfosarcina ovata subsp. sediminis</name>
    <dbReference type="NCBI Taxonomy" id="885957"/>
    <lineage>
        <taxon>Bacteria</taxon>
        <taxon>Pseudomonadati</taxon>
        <taxon>Thermodesulfobacteriota</taxon>
        <taxon>Desulfobacteria</taxon>
        <taxon>Desulfobacterales</taxon>
        <taxon>Desulfosarcinaceae</taxon>
        <taxon>Desulfosarcina</taxon>
    </lineage>
</organism>
<dbReference type="SUPFAM" id="SSF53850">
    <property type="entry name" value="Periplasmic binding protein-like II"/>
    <property type="match status" value="1"/>
</dbReference>
<dbReference type="EMBL" id="AP021876">
    <property type="protein sequence ID" value="BBO85791.1"/>
    <property type="molecule type" value="Genomic_DNA"/>
</dbReference>
<dbReference type="SMART" id="SM00062">
    <property type="entry name" value="PBPb"/>
    <property type="match status" value="1"/>
</dbReference>
<keyword evidence="1" id="KW-0732">Signal</keyword>
<dbReference type="AlphaFoldDB" id="A0A5K8A073"/>
<dbReference type="PANTHER" id="PTHR35936">
    <property type="entry name" value="MEMBRANE-BOUND LYTIC MUREIN TRANSGLYCOSYLASE F"/>
    <property type="match status" value="1"/>
</dbReference>
<reference evidence="3 4" key="1">
    <citation type="submission" date="2019-11" db="EMBL/GenBank/DDBJ databases">
        <title>Comparative genomics of hydrocarbon-degrading Desulfosarcina strains.</title>
        <authorList>
            <person name="Watanabe M."/>
            <person name="Kojima H."/>
            <person name="Fukui M."/>
        </authorList>
    </citation>
    <scope>NUCLEOTIDE SEQUENCE [LARGE SCALE GENOMIC DNA]</scope>
    <source>
        <strain evidence="3 4">28bB2T</strain>
    </source>
</reference>
<sequence>MIELVKEANYNGSSLRIILSICFLLFTAPVYADEIIIVADEWPPYCGKAGSTYPGYGVEIAKQVFEAAGHKFKYLNIPWTRAIKETRAGKYNAIIGAYKEEAPDFVFPEEEFGVSRYAFYSKRGSLWTCSGIESLQSKKIGLIKGYSYGQELNAYFEKNAQRVQYVSGDDPLSMNIRKLLAGRFDTLIAGENVMTYKIKEMGVVGEVINSGVTDISDNLYIAFSPINKKSKKYTETFSKGIRNLKTSGELDQILYRYELHYWK</sequence>
<proteinExistence type="predicted"/>
<evidence type="ECO:0000313" key="3">
    <source>
        <dbReference type="EMBL" id="BBO85791.1"/>
    </source>
</evidence>
<dbReference type="Gene3D" id="3.40.190.10">
    <property type="entry name" value="Periplasmic binding protein-like II"/>
    <property type="match status" value="2"/>
</dbReference>
<dbReference type="InterPro" id="IPR001638">
    <property type="entry name" value="Solute-binding_3/MltF_N"/>
</dbReference>
<evidence type="ECO:0000256" key="1">
    <source>
        <dbReference type="ARBA" id="ARBA00022729"/>
    </source>
</evidence>
<accession>A0A5K8A073</accession>
<gene>
    <name evidence="3" type="ORF">DSCO28_63570</name>
</gene>
<feature type="domain" description="Solute-binding protein family 3/N-terminal" evidence="2">
    <location>
        <begin position="34"/>
        <end position="261"/>
    </location>
</feature>
<name>A0A5K8A073_9BACT</name>
<dbReference type="RefSeq" id="WP_155325283.1">
    <property type="nucleotide sequence ID" value="NZ_AP021876.1"/>
</dbReference>
<evidence type="ECO:0000313" key="4">
    <source>
        <dbReference type="Proteomes" id="UP000425960"/>
    </source>
</evidence>